<feature type="compositionally biased region" description="Low complexity" evidence="5">
    <location>
        <begin position="354"/>
        <end position="367"/>
    </location>
</feature>
<feature type="transmembrane region" description="Helical" evidence="6">
    <location>
        <begin position="164"/>
        <end position="183"/>
    </location>
</feature>
<dbReference type="EMBL" id="JAFIDA010000001">
    <property type="protein sequence ID" value="MBP1327001.1"/>
    <property type="molecule type" value="Genomic_DNA"/>
</dbReference>
<sequence length="381" mass="41792">MSNRSNQGSVFGTIGNFIKILATRLAGIFGATFVTGLNFFETWMLESRKARYGISVTRMLMGLSALGLLLSNFSTRLYSFASGSVWNGEVVEANSDFAKTWIFSAFHHAITNDAVFTVLYLLLMVLAVIVVIGWRTRIVMPVFWVMWISFIESNDMLGDQGDNMFRIAMLIMLFMDTSSRWSLDARRRARRAERPADAPITQITNLVHNFGLVALTAQVSFVYASGGLYKAGGSPWSGGYAVYNPLQTERFGTWPILSDFVTSWGPGVAIISWGSIILQIAFLFMLLTRPTRVIGLLGILSFHIGIGVLMGLPWFSLTMIAIDSIFIRDRTWSAMATGLKEMGQQAAHPEAEPARATAQAAAEPAAESGSATVPQPVGDRA</sequence>
<evidence type="ECO:0000313" key="9">
    <source>
        <dbReference type="Proteomes" id="UP000675163"/>
    </source>
</evidence>
<evidence type="ECO:0000256" key="1">
    <source>
        <dbReference type="ARBA" id="ARBA00004127"/>
    </source>
</evidence>
<feature type="transmembrane region" description="Helical" evidence="6">
    <location>
        <begin position="203"/>
        <end position="224"/>
    </location>
</feature>
<proteinExistence type="predicted"/>
<protein>
    <recommendedName>
        <fullName evidence="7">HTTM-like domain-containing protein</fullName>
    </recommendedName>
</protein>
<comment type="subcellular location">
    <subcellularLocation>
        <location evidence="1">Endomembrane system</location>
        <topology evidence="1">Multi-pass membrane protein</topology>
    </subcellularLocation>
</comment>
<dbReference type="Proteomes" id="UP000675163">
    <property type="component" value="Unassembled WGS sequence"/>
</dbReference>
<feature type="transmembrane region" description="Helical" evidence="6">
    <location>
        <begin position="114"/>
        <end position="134"/>
    </location>
</feature>
<feature type="transmembrane region" description="Helical" evidence="6">
    <location>
        <begin position="294"/>
        <end position="315"/>
    </location>
</feature>
<feature type="transmembrane region" description="Helical" evidence="6">
    <location>
        <begin position="264"/>
        <end position="287"/>
    </location>
</feature>
<dbReference type="PANTHER" id="PTHR39535">
    <property type="entry name" value="SPORULATION-DELAYING PROTEIN SDPB"/>
    <property type="match status" value="1"/>
</dbReference>
<dbReference type="SMART" id="SM00752">
    <property type="entry name" value="HTTM"/>
    <property type="match status" value="1"/>
</dbReference>
<comment type="caution">
    <text evidence="8">The sequence shown here is derived from an EMBL/GenBank/DDBJ whole genome shotgun (WGS) entry which is preliminary data.</text>
</comment>
<dbReference type="GO" id="GO:0012505">
    <property type="term" value="C:endomembrane system"/>
    <property type="evidence" value="ECO:0007669"/>
    <property type="project" value="UniProtKB-SubCell"/>
</dbReference>
<dbReference type="InterPro" id="IPR011020">
    <property type="entry name" value="HTTM-like"/>
</dbReference>
<dbReference type="PANTHER" id="PTHR39535:SF2">
    <property type="entry name" value="HTTM DOMAIN-CONTAINING PROTEIN"/>
    <property type="match status" value="1"/>
</dbReference>
<feature type="transmembrane region" description="Helical" evidence="6">
    <location>
        <begin position="20"/>
        <end position="40"/>
    </location>
</feature>
<dbReference type="Pfam" id="PF05090">
    <property type="entry name" value="HTTM"/>
    <property type="match status" value="1"/>
</dbReference>
<feature type="domain" description="HTTM-like" evidence="7">
    <location>
        <begin position="48"/>
        <end position="331"/>
    </location>
</feature>
<evidence type="ECO:0000256" key="3">
    <source>
        <dbReference type="ARBA" id="ARBA00022989"/>
    </source>
</evidence>
<keyword evidence="9" id="KW-1185">Reference proteome</keyword>
<dbReference type="InterPro" id="IPR052964">
    <property type="entry name" value="Sporulation_signal_mat"/>
</dbReference>
<organism evidence="8 9">
    <name type="scientific">Leucobacter exalbidus</name>
    <dbReference type="NCBI Taxonomy" id="662960"/>
    <lineage>
        <taxon>Bacteria</taxon>
        <taxon>Bacillati</taxon>
        <taxon>Actinomycetota</taxon>
        <taxon>Actinomycetes</taxon>
        <taxon>Micrococcales</taxon>
        <taxon>Microbacteriaceae</taxon>
        <taxon>Leucobacter</taxon>
    </lineage>
</organism>
<keyword evidence="4 6" id="KW-0472">Membrane</keyword>
<feature type="transmembrane region" description="Helical" evidence="6">
    <location>
        <begin position="52"/>
        <end position="70"/>
    </location>
</feature>
<evidence type="ECO:0000256" key="6">
    <source>
        <dbReference type="SAM" id="Phobius"/>
    </source>
</evidence>
<evidence type="ECO:0000313" key="8">
    <source>
        <dbReference type="EMBL" id="MBP1327001.1"/>
    </source>
</evidence>
<keyword evidence="3 6" id="KW-1133">Transmembrane helix</keyword>
<evidence type="ECO:0000256" key="4">
    <source>
        <dbReference type="ARBA" id="ARBA00023136"/>
    </source>
</evidence>
<evidence type="ECO:0000256" key="2">
    <source>
        <dbReference type="ARBA" id="ARBA00022692"/>
    </source>
</evidence>
<accession>A0A940T6H4</accession>
<dbReference type="RefSeq" id="WP_342452158.1">
    <property type="nucleotide sequence ID" value="NZ_JAFIDA010000001.1"/>
</dbReference>
<name>A0A940T6H4_9MICO</name>
<evidence type="ECO:0000259" key="7">
    <source>
        <dbReference type="SMART" id="SM00752"/>
    </source>
</evidence>
<feature type="region of interest" description="Disordered" evidence="5">
    <location>
        <begin position="343"/>
        <end position="381"/>
    </location>
</feature>
<dbReference type="AlphaFoldDB" id="A0A940T6H4"/>
<dbReference type="InterPro" id="IPR053934">
    <property type="entry name" value="HTTM_dom"/>
</dbReference>
<keyword evidence="2 6" id="KW-0812">Transmembrane</keyword>
<gene>
    <name evidence="8" type="ORF">JOF28_002233</name>
</gene>
<reference evidence="8" key="1">
    <citation type="submission" date="2021-02" db="EMBL/GenBank/DDBJ databases">
        <title>Sequencing the genomes of 1000 actinobacteria strains.</title>
        <authorList>
            <person name="Klenk H.-P."/>
        </authorList>
    </citation>
    <scope>NUCLEOTIDE SEQUENCE</scope>
    <source>
        <strain evidence="8">DSM 22850</strain>
    </source>
</reference>
<evidence type="ECO:0000256" key="5">
    <source>
        <dbReference type="SAM" id="MobiDB-lite"/>
    </source>
</evidence>